<dbReference type="EMBL" id="CP017962">
    <property type="protein sequence ID" value="APC49618.1"/>
    <property type="molecule type" value="Genomic_DNA"/>
</dbReference>
<proteinExistence type="predicted"/>
<dbReference type="PANTHER" id="PTHR45947:SF3">
    <property type="entry name" value="SULFOQUINOVOSYL TRANSFERASE SQD2"/>
    <property type="match status" value="1"/>
</dbReference>
<name>A0AAC9J1P9_VIRHA</name>
<evidence type="ECO:0000313" key="2">
    <source>
        <dbReference type="EMBL" id="APC49618.1"/>
    </source>
</evidence>
<evidence type="ECO:0000259" key="1">
    <source>
        <dbReference type="Pfam" id="PF00534"/>
    </source>
</evidence>
<protein>
    <recommendedName>
        <fullName evidence="1">Glycosyl transferase family 1 domain-containing protein</fullName>
    </recommendedName>
</protein>
<dbReference type="Pfam" id="PF00534">
    <property type="entry name" value="Glycos_transf_1"/>
    <property type="match status" value="1"/>
</dbReference>
<organism evidence="2 3">
    <name type="scientific">Virgibacillus halodenitrificans</name>
    <name type="common">Bacillus halodenitrificans</name>
    <dbReference type="NCBI Taxonomy" id="1482"/>
    <lineage>
        <taxon>Bacteria</taxon>
        <taxon>Bacillati</taxon>
        <taxon>Bacillota</taxon>
        <taxon>Bacilli</taxon>
        <taxon>Bacillales</taxon>
        <taxon>Bacillaceae</taxon>
        <taxon>Virgibacillus</taxon>
    </lineage>
</organism>
<sequence length="394" mass="45400">MNILIITSLYPGYEDQPRSEVPYAIHNFAKEWNKKGNNVKVIRLWTYYPSVFGFNSEIVKKSNSEGHFTIEGVDVYRYPILRIPKYKYVTRKIKTVSNKIFNDITSSYIPDVIVCHILDPAIIIANNIVSKIKIPTVVVLHNSDIDYLKKRRNFKKYNNLKGIINKIGFRSERIKKEYLALFNGDSENKEFFIVQSGINSNDIISKDILREKLIHNSRTIVVACNLIKLKNVDTVIYAFSKLKMRENYKLFIFGDGIERKELEKIVNDLKIEHLVYFMGEQPRNIVLKYMEQADIFAMVSSPETFGLVYLEAMAKGCITIGSKGEGIDGIIVDGFNGFLSQPKSVDMLVEIFNKITSMDYKMRLKVVINARETVSNMTEEVIAEKYLSEVSELF</sequence>
<dbReference type="RefSeq" id="WP_071649623.1">
    <property type="nucleotide sequence ID" value="NZ_CP017962.1"/>
</dbReference>
<dbReference type="PANTHER" id="PTHR45947">
    <property type="entry name" value="SULFOQUINOVOSYL TRANSFERASE SQD2"/>
    <property type="match status" value="1"/>
</dbReference>
<dbReference type="Gene3D" id="3.40.50.2000">
    <property type="entry name" value="Glycogen Phosphorylase B"/>
    <property type="match status" value="2"/>
</dbReference>
<dbReference type="KEGG" id="vhl:BME96_16090"/>
<dbReference type="GO" id="GO:0016757">
    <property type="term" value="F:glycosyltransferase activity"/>
    <property type="evidence" value="ECO:0007669"/>
    <property type="project" value="InterPro"/>
</dbReference>
<evidence type="ECO:0000313" key="3">
    <source>
        <dbReference type="Proteomes" id="UP000182945"/>
    </source>
</evidence>
<gene>
    <name evidence="2" type="ORF">BME96_16090</name>
</gene>
<dbReference type="GeneID" id="71515934"/>
<reference evidence="2 3" key="1">
    <citation type="submission" date="2016-11" db="EMBL/GenBank/DDBJ databases">
        <title>Complete genome sequencing of Virgibacillus halodenitrificans PDB-F2.</title>
        <authorList>
            <person name="Sun Z."/>
            <person name="Zhou Y."/>
            <person name="Li H."/>
        </authorList>
    </citation>
    <scope>NUCLEOTIDE SEQUENCE [LARGE SCALE GENOMIC DNA]</scope>
    <source>
        <strain evidence="2 3">PDB-F2</strain>
    </source>
</reference>
<dbReference type="InterPro" id="IPR050194">
    <property type="entry name" value="Glycosyltransferase_grp1"/>
</dbReference>
<dbReference type="InterPro" id="IPR001296">
    <property type="entry name" value="Glyco_trans_1"/>
</dbReference>
<accession>A0AAC9J1P9</accession>
<dbReference type="SUPFAM" id="SSF53756">
    <property type="entry name" value="UDP-Glycosyltransferase/glycogen phosphorylase"/>
    <property type="match status" value="1"/>
</dbReference>
<dbReference type="AlphaFoldDB" id="A0AAC9J1P9"/>
<feature type="domain" description="Glycosyl transferase family 1" evidence="1">
    <location>
        <begin position="215"/>
        <end position="372"/>
    </location>
</feature>
<dbReference type="Proteomes" id="UP000182945">
    <property type="component" value="Chromosome"/>
</dbReference>